<organism evidence="3 4">
    <name type="scientific">Cyphellophora europaea (strain CBS 101466)</name>
    <name type="common">Phialophora europaea</name>
    <dbReference type="NCBI Taxonomy" id="1220924"/>
    <lineage>
        <taxon>Eukaryota</taxon>
        <taxon>Fungi</taxon>
        <taxon>Dikarya</taxon>
        <taxon>Ascomycota</taxon>
        <taxon>Pezizomycotina</taxon>
        <taxon>Eurotiomycetes</taxon>
        <taxon>Chaetothyriomycetidae</taxon>
        <taxon>Chaetothyriales</taxon>
        <taxon>Cyphellophoraceae</taxon>
        <taxon>Cyphellophora</taxon>
    </lineage>
</organism>
<proteinExistence type="inferred from homology"/>
<dbReference type="InterPro" id="IPR016040">
    <property type="entry name" value="NAD(P)-bd_dom"/>
</dbReference>
<name>W2RLM7_CYPE1</name>
<dbReference type="GeneID" id="19975554"/>
<evidence type="ECO:0000313" key="4">
    <source>
        <dbReference type="Proteomes" id="UP000030752"/>
    </source>
</evidence>
<dbReference type="InterPro" id="IPR051606">
    <property type="entry name" value="Polyketide_Oxido-like"/>
</dbReference>
<dbReference type="PANTHER" id="PTHR43355">
    <property type="entry name" value="FLAVIN REDUCTASE (NADPH)"/>
    <property type="match status" value="1"/>
</dbReference>
<comment type="similarity">
    <text evidence="1">Belongs to the avfA family.</text>
</comment>
<dbReference type="InParanoid" id="W2RLM7"/>
<evidence type="ECO:0000313" key="3">
    <source>
        <dbReference type="EMBL" id="ETN37225.1"/>
    </source>
</evidence>
<accession>W2RLM7</accession>
<dbReference type="VEuPathDB" id="FungiDB:HMPREF1541_08215"/>
<dbReference type="OrthoDB" id="419598at2759"/>
<gene>
    <name evidence="3" type="ORF">HMPREF1541_08215</name>
</gene>
<dbReference type="AlphaFoldDB" id="W2RLM7"/>
<reference evidence="3 4" key="1">
    <citation type="submission" date="2013-03" db="EMBL/GenBank/DDBJ databases">
        <title>The Genome Sequence of Phialophora europaea CBS 101466.</title>
        <authorList>
            <consortium name="The Broad Institute Genomics Platform"/>
            <person name="Cuomo C."/>
            <person name="de Hoog S."/>
            <person name="Gorbushina A."/>
            <person name="Walker B."/>
            <person name="Young S.K."/>
            <person name="Zeng Q."/>
            <person name="Gargeya S."/>
            <person name="Fitzgerald M."/>
            <person name="Haas B."/>
            <person name="Abouelleil A."/>
            <person name="Allen A.W."/>
            <person name="Alvarado L."/>
            <person name="Arachchi H.M."/>
            <person name="Berlin A.M."/>
            <person name="Chapman S.B."/>
            <person name="Gainer-Dewar J."/>
            <person name="Goldberg J."/>
            <person name="Griggs A."/>
            <person name="Gujja S."/>
            <person name="Hansen M."/>
            <person name="Howarth C."/>
            <person name="Imamovic A."/>
            <person name="Ireland A."/>
            <person name="Larimer J."/>
            <person name="McCowan C."/>
            <person name="Murphy C."/>
            <person name="Pearson M."/>
            <person name="Poon T.W."/>
            <person name="Priest M."/>
            <person name="Roberts A."/>
            <person name="Saif S."/>
            <person name="Shea T."/>
            <person name="Sisk P."/>
            <person name="Sykes S."/>
            <person name="Wortman J."/>
            <person name="Nusbaum C."/>
            <person name="Birren B."/>
        </authorList>
    </citation>
    <scope>NUCLEOTIDE SEQUENCE [LARGE SCALE GENOMIC DNA]</scope>
    <source>
        <strain evidence="3 4">CBS 101466</strain>
    </source>
</reference>
<protein>
    <recommendedName>
        <fullName evidence="2">NAD(P)-binding domain-containing protein</fullName>
    </recommendedName>
</protein>
<evidence type="ECO:0000259" key="2">
    <source>
        <dbReference type="Pfam" id="PF13460"/>
    </source>
</evidence>
<dbReference type="GO" id="GO:0004074">
    <property type="term" value="F:biliverdin reductase [NAD(P)H] activity"/>
    <property type="evidence" value="ECO:0007669"/>
    <property type="project" value="TreeGrafter"/>
</dbReference>
<dbReference type="eggNOG" id="ENOG502RZY4">
    <property type="taxonomic scope" value="Eukaryota"/>
</dbReference>
<dbReference type="Proteomes" id="UP000030752">
    <property type="component" value="Unassembled WGS sequence"/>
</dbReference>
<dbReference type="STRING" id="1220924.W2RLM7"/>
<sequence length="226" mass="23940">MSTTRTSVLVLGASGRTGRLLVSEALNRSIEVTVLVRKAASFEQTQGLTIVEGTPLELSDLRRAAKAAQSPISAIVSTLGQTRKSGSPWAAPTSPPRFMADATVHAVTVAKENSIPKIVVMSLFGVGESFKNNNFLMRWIFNNSAMDQTIADGNAVDGVVKTSGLRFVLVRSCALMGDKVTAVKELGDEGELAGFMPSISAPTVARFLLDAVESSEWDGRTPVISA</sequence>
<dbReference type="Pfam" id="PF13460">
    <property type="entry name" value="NAD_binding_10"/>
    <property type="match status" value="1"/>
</dbReference>
<dbReference type="GO" id="GO:0042602">
    <property type="term" value="F:riboflavin reductase (NADPH) activity"/>
    <property type="evidence" value="ECO:0007669"/>
    <property type="project" value="TreeGrafter"/>
</dbReference>
<keyword evidence="4" id="KW-1185">Reference proteome</keyword>
<dbReference type="SUPFAM" id="SSF51735">
    <property type="entry name" value="NAD(P)-binding Rossmann-fold domains"/>
    <property type="match status" value="1"/>
</dbReference>
<feature type="domain" description="NAD(P)-binding" evidence="2">
    <location>
        <begin position="12"/>
        <end position="213"/>
    </location>
</feature>
<dbReference type="EMBL" id="KB822724">
    <property type="protein sequence ID" value="ETN37225.1"/>
    <property type="molecule type" value="Genomic_DNA"/>
</dbReference>
<evidence type="ECO:0000256" key="1">
    <source>
        <dbReference type="ARBA" id="ARBA00038376"/>
    </source>
</evidence>
<dbReference type="RefSeq" id="XP_008720757.1">
    <property type="nucleotide sequence ID" value="XM_008722535.1"/>
</dbReference>
<dbReference type="HOGENOM" id="CLU_025711_4_1_1"/>
<dbReference type="Gene3D" id="3.40.50.720">
    <property type="entry name" value="NAD(P)-binding Rossmann-like Domain"/>
    <property type="match status" value="1"/>
</dbReference>
<dbReference type="PANTHER" id="PTHR43355:SF2">
    <property type="entry name" value="FLAVIN REDUCTASE (NADPH)"/>
    <property type="match status" value="1"/>
</dbReference>
<dbReference type="InterPro" id="IPR036291">
    <property type="entry name" value="NAD(P)-bd_dom_sf"/>
</dbReference>